<accession>A0A6J5KQH8</accession>
<sequence length="70" mass="7992">MTVCTCGEDIDPRRSALGYRVCIWCGEENARQERKGWTVVQEYTKGNYMFVTSSAASVTLRQTNPKENRV</sequence>
<protein>
    <submittedName>
        <fullName evidence="1">Uncharacterized protein</fullName>
    </submittedName>
</protein>
<name>A0A6J5KQH8_9CAUD</name>
<evidence type="ECO:0000313" key="1">
    <source>
        <dbReference type="EMBL" id="CAB4123492.1"/>
    </source>
</evidence>
<gene>
    <name evidence="1" type="ORF">UFOVP48_6</name>
</gene>
<reference evidence="1" key="1">
    <citation type="submission" date="2020-04" db="EMBL/GenBank/DDBJ databases">
        <authorList>
            <person name="Chiriac C."/>
            <person name="Salcher M."/>
            <person name="Ghai R."/>
            <person name="Kavagutti S V."/>
        </authorList>
    </citation>
    <scope>NUCLEOTIDE SEQUENCE</scope>
</reference>
<dbReference type="EMBL" id="LR796172">
    <property type="protein sequence ID" value="CAB4123492.1"/>
    <property type="molecule type" value="Genomic_DNA"/>
</dbReference>
<organism evidence="1">
    <name type="scientific">uncultured Caudovirales phage</name>
    <dbReference type="NCBI Taxonomy" id="2100421"/>
    <lineage>
        <taxon>Viruses</taxon>
        <taxon>Duplodnaviria</taxon>
        <taxon>Heunggongvirae</taxon>
        <taxon>Uroviricota</taxon>
        <taxon>Caudoviricetes</taxon>
        <taxon>Peduoviridae</taxon>
        <taxon>Maltschvirus</taxon>
        <taxon>Maltschvirus maltsch</taxon>
    </lineage>
</organism>
<proteinExistence type="predicted"/>